<sequence length="626" mass="70116">MINITRPLTPKSIGTSAYSKQQSSHPHHHKKPSMSTTTSTIKTFVQEKYPKQLYQSEIKIHNQSLAEYDLDIYDIMVDLIETSKPNLSLYKQQPYLTFTIRLKLIDFLLKMSIRLKILPFVFFKAVKIFDRYCSKRIVLLDQSQLIITTCLWIASKIIGGNNHFVNMNNLEKIGFNNFRTISDLGYGSGGKFVGPTERFRLPKLHELVKLCGAKCKYDQGMFKQMEVHVLNTLEWSLNDPSIEEFIIDSHEFNVLDDDEFDDDHIEFFKTKEYLSYVALYSHELIDINIIELGQVIMDLINEVFQLQPTDAKYQTILNCDSAHPIRFDIARYKHIKKALIKSIFNSSDFMLKVFNSRGPQYLYSQINLQYKFNHNSSNTNSTATTPISYNSRSSSVSSTSSNSTPRSSNTACTTAATTPTASTTTNSNLIATTPQKRSKNYSISSTVSLGVNSPAASNLSSASASGKKLHTSNHSQSSSSYQQPQMHSNFHSYQMVTPPPHHLGKTSSGNNNHHIPAPHQLSYSNSYFNSPNMQPPPIKYSDMVTNSANSKMTASSSASIISSISNTFENNDLFEKRFITSSSSSSTISGNHHRNGSASGGAGAGTPLSENESPIYTKTRLSNMLQ</sequence>
<evidence type="ECO:0000256" key="3">
    <source>
        <dbReference type="ARBA" id="ARBA00023306"/>
    </source>
</evidence>
<evidence type="ECO:0000256" key="2">
    <source>
        <dbReference type="ARBA" id="ARBA00023127"/>
    </source>
</evidence>
<evidence type="ECO:0000256" key="4">
    <source>
        <dbReference type="RuleBase" id="RU000383"/>
    </source>
</evidence>
<dbReference type="PANTHER" id="PTHR21615:SF2">
    <property type="entry name" value="CYCLIN N-TERMINAL DOMAIN-CONTAINING PROTEIN 1"/>
    <property type="match status" value="1"/>
</dbReference>
<feature type="compositionally biased region" description="Low complexity" evidence="5">
    <location>
        <begin position="453"/>
        <end position="465"/>
    </location>
</feature>
<organism evidence="7 8">
    <name type="scientific">Candida viswanathii</name>
    <dbReference type="NCBI Taxonomy" id="5486"/>
    <lineage>
        <taxon>Eukaryota</taxon>
        <taxon>Fungi</taxon>
        <taxon>Dikarya</taxon>
        <taxon>Ascomycota</taxon>
        <taxon>Saccharomycotina</taxon>
        <taxon>Pichiomycetes</taxon>
        <taxon>Debaryomycetaceae</taxon>
        <taxon>Candida/Lodderomyces clade</taxon>
        <taxon>Candida</taxon>
    </lineage>
</organism>
<keyword evidence="2 4" id="KW-0195">Cyclin</keyword>
<protein>
    <submittedName>
        <fullName evidence="7">G1/S-specific cyclin CLN1</fullName>
    </submittedName>
</protein>
<proteinExistence type="inferred from homology"/>
<dbReference type="InterPro" id="IPR036915">
    <property type="entry name" value="Cyclin-like_sf"/>
</dbReference>
<feature type="domain" description="Cyclin-like" evidence="6">
    <location>
        <begin position="106"/>
        <end position="231"/>
    </location>
</feature>
<dbReference type="PROSITE" id="PS00292">
    <property type="entry name" value="CYCLINS"/>
    <property type="match status" value="1"/>
</dbReference>
<dbReference type="GO" id="GO:0030447">
    <property type="term" value="P:filamentous growth"/>
    <property type="evidence" value="ECO:0007669"/>
    <property type="project" value="UniProtKB-ARBA"/>
</dbReference>
<feature type="compositionally biased region" description="Low complexity" evidence="5">
    <location>
        <begin position="472"/>
        <end position="486"/>
    </location>
</feature>
<feature type="region of interest" description="Disordered" evidence="5">
    <location>
        <begin position="583"/>
        <end position="626"/>
    </location>
</feature>
<evidence type="ECO:0000313" key="8">
    <source>
        <dbReference type="Proteomes" id="UP000253472"/>
    </source>
</evidence>
<evidence type="ECO:0000256" key="1">
    <source>
        <dbReference type="ARBA" id="ARBA00022618"/>
    </source>
</evidence>
<dbReference type="Pfam" id="PF00134">
    <property type="entry name" value="Cyclin_N"/>
    <property type="match status" value="1"/>
</dbReference>
<dbReference type="OrthoDB" id="5590282at2759"/>
<accession>A0A367Y3T8</accession>
<feature type="region of interest" description="Disordered" evidence="5">
    <location>
        <begin position="1"/>
        <end position="37"/>
    </location>
</feature>
<evidence type="ECO:0000256" key="5">
    <source>
        <dbReference type="SAM" id="MobiDB-lite"/>
    </source>
</evidence>
<evidence type="ECO:0000313" key="7">
    <source>
        <dbReference type="EMBL" id="RCK60468.1"/>
    </source>
</evidence>
<dbReference type="SUPFAM" id="SSF47954">
    <property type="entry name" value="Cyclin-like"/>
    <property type="match status" value="1"/>
</dbReference>
<dbReference type="GO" id="GO:0051301">
    <property type="term" value="P:cell division"/>
    <property type="evidence" value="ECO:0007669"/>
    <property type="project" value="UniProtKB-KW"/>
</dbReference>
<dbReference type="InterPro" id="IPR006671">
    <property type="entry name" value="Cyclin_N"/>
</dbReference>
<keyword evidence="3" id="KW-0131">Cell cycle</keyword>
<dbReference type="Gene3D" id="1.10.472.10">
    <property type="entry name" value="Cyclin-like"/>
    <property type="match status" value="1"/>
</dbReference>
<keyword evidence="8" id="KW-1185">Reference proteome</keyword>
<dbReference type="EMBL" id="QLNQ01000026">
    <property type="protein sequence ID" value="RCK60468.1"/>
    <property type="molecule type" value="Genomic_DNA"/>
</dbReference>
<dbReference type="AlphaFoldDB" id="A0A367Y3T8"/>
<dbReference type="InterPro" id="IPR013763">
    <property type="entry name" value="Cyclin-like_dom"/>
</dbReference>
<reference evidence="7 8" key="1">
    <citation type="submission" date="2018-06" db="EMBL/GenBank/DDBJ databases">
        <title>Whole genome sequencing of Candida tropicalis (genome annotated by CSBL at Korea University).</title>
        <authorList>
            <person name="Ahn J."/>
        </authorList>
    </citation>
    <scope>NUCLEOTIDE SEQUENCE [LARGE SCALE GENOMIC DNA]</scope>
    <source>
        <strain evidence="7 8">ATCC 20962</strain>
    </source>
</reference>
<dbReference type="SMART" id="SM00385">
    <property type="entry name" value="CYCLIN"/>
    <property type="match status" value="1"/>
</dbReference>
<dbReference type="PANTHER" id="PTHR21615">
    <property type="entry name" value="CYCLIN N-TERMINAL DOMAIN-CONTAINING PROTEIN 1"/>
    <property type="match status" value="1"/>
</dbReference>
<dbReference type="STRING" id="5486.A0A367Y3T8"/>
<evidence type="ECO:0000259" key="6">
    <source>
        <dbReference type="SMART" id="SM00385"/>
    </source>
</evidence>
<feature type="compositionally biased region" description="Low complexity" evidence="5">
    <location>
        <begin position="383"/>
        <end position="428"/>
    </location>
</feature>
<keyword evidence="1" id="KW-0132">Cell division</keyword>
<name>A0A367Y3T8_9ASCO</name>
<comment type="similarity">
    <text evidence="4">Belongs to the cyclin family.</text>
</comment>
<feature type="compositionally biased region" description="Polar residues" evidence="5">
    <location>
        <begin position="429"/>
        <end position="451"/>
    </location>
</feature>
<dbReference type="Proteomes" id="UP000253472">
    <property type="component" value="Unassembled WGS sequence"/>
</dbReference>
<feature type="compositionally biased region" description="Polar residues" evidence="5">
    <location>
        <begin position="608"/>
        <end position="626"/>
    </location>
</feature>
<comment type="caution">
    <text evidence="7">The sequence shown here is derived from an EMBL/GenBank/DDBJ whole genome shotgun (WGS) entry which is preliminary data.</text>
</comment>
<dbReference type="InterPro" id="IPR048258">
    <property type="entry name" value="Cyclins_cyclin-box"/>
</dbReference>
<feature type="region of interest" description="Disordered" evidence="5">
    <location>
        <begin position="383"/>
        <end position="486"/>
    </location>
</feature>
<gene>
    <name evidence="7" type="primary">CLN1_3</name>
    <name evidence="7" type="ORF">Cantr_08677</name>
</gene>